<evidence type="ECO:0000313" key="7">
    <source>
        <dbReference type="Proteomes" id="UP000282926"/>
    </source>
</evidence>
<name>A0ABY0CZ77_9DELT</name>
<proteinExistence type="inferred from homology"/>
<protein>
    <submittedName>
        <fullName evidence="6">Metallophosphoesterase</fullName>
    </submittedName>
</protein>
<dbReference type="Gene3D" id="3.60.21.10">
    <property type="match status" value="1"/>
</dbReference>
<keyword evidence="3" id="KW-0408">Iron</keyword>
<evidence type="ECO:0000256" key="2">
    <source>
        <dbReference type="ARBA" id="ARBA00022801"/>
    </source>
</evidence>
<sequence>MSPPDRRWMSPARWHCPQATPLAPATCTWSLTLWMSSGMLTAPTTSPAAPSSSLKLRAAPLDALRLRSLSAQPLNARSRAMRIGHISDLHILAISDVRPWEYLNKRMIGGLNLLLNRSKAHSSVVVERALEALDSLDVDHIVISGDLTNLALDSEFAAAAEIIRSIESASTRVSVVPGNHDYYTPGAAREGRFERHFKDFLKSDLPEYQLKRGYPFCHIRQDVAFVGLNSGLATPWLFATGKVAEDELEQAARMLDDERLKSRFKVVVVHHPLMADEHHRFSFNRRLLNADEVLTTLRQKNVDLVLHGHNHYLSVLQVPKLGEPGTTFVCEAGSTSMEGGDPVMAGKFNIYTIEDGALAEIETHLFESHESGFRPFRSEVFRQQVEEQAG</sequence>
<dbReference type="EMBL" id="SADD01000001">
    <property type="protein sequence ID" value="RVU48725.1"/>
    <property type="molecule type" value="Genomic_DNA"/>
</dbReference>
<reference evidence="6 7" key="1">
    <citation type="submission" date="2019-01" db="EMBL/GenBank/DDBJ databases">
        <title>Lujinxingia litoralis gen. nov., sp. nov. and Lujinxingia sediminis gen. nov., sp. nov., new members in the order Bradymonadales, isolated from coastal sediment.</title>
        <authorList>
            <person name="Li C.-M."/>
        </authorList>
    </citation>
    <scope>NUCLEOTIDE SEQUENCE [LARGE SCALE GENOMIC DNA]</scope>
    <source>
        <strain evidence="6 7">SEH01</strain>
    </source>
</reference>
<dbReference type="PANTHER" id="PTHR42988:SF2">
    <property type="entry name" value="CYCLIC NUCLEOTIDE PHOSPHODIESTERASE CBUA0032-RELATED"/>
    <property type="match status" value="1"/>
</dbReference>
<accession>A0ABY0CZ77</accession>
<evidence type="ECO:0000259" key="5">
    <source>
        <dbReference type="Pfam" id="PF00149"/>
    </source>
</evidence>
<comment type="similarity">
    <text evidence="4">Belongs to the cyclic nucleotide phosphodiesterase class-III family.</text>
</comment>
<gene>
    <name evidence="6" type="ORF">EA187_04655</name>
</gene>
<feature type="domain" description="Calcineurin-like phosphoesterase" evidence="5">
    <location>
        <begin position="81"/>
        <end position="312"/>
    </location>
</feature>
<keyword evidence="2" id="KW-0378">Hydrolase</keyword>
<organism evidence="6 7">
    <name type="scientific">Lujinxingia sediminis</name>
    <dbReference type="NCBI Taxonomy" id="2480984"/>
    <lineage>
        <taxon>Bacteria</taxon>
        <taxon>Deltaproteobacteria</taxon>
        <taxon>Bradymonadales</taxon>
        <taxon>Lujinxingiaceae</taxon>
        <taxon>Lujinxingia</taxon>
    </lineage>
</organism>
<dbReference type="SUPFAM" id="SSF56300">
    <property type="entry name" value="Metallo-dependent phosphatases"/>
    <property type="match status" value="1"/>
</dbReference>
<comment type="caution">
    <text evidence="6">The sequence shown here is derived from an EMBL/GenBank/DDBJ whole genome shotgun (WGS) entry which is preliminary data.</text>
</comment>
<dbReference type="InterPro" id="IPR029052">
    <property type="entry name" value="Metallo-depent_PP-like"/>
</dbReference>
<evidence type="ECO:0000256" key="3">
    <source>
        <dbReference type="ARBA" id="ARBA00023004"/>
    </source>
</evidence>
<evidence type="ECO:0000256" key="4">
    <source>
        <dbReference type="ARBA" id="ARBA00025742"/>
    </source>
</evidence>
<dbReference type="PANTHER" id="PTHR42988">
    <property type="entry name" value="PHOSPHOHYDROLASE"/>
    <property type="match status" value="1"/>
</dbReference>
<dbReference type="Pfam" id="PF00149">
    <property type="entry name" value="Metallophos"/>
    <property type="match status" value="1"/>
</dbReference>
<dbReference type="InterPro" id="IPR004843">
    <property type="entry name" value="Calcineurin-like_PHP"/>
</dbReference>
<keyword evidence="1" id="KW-0479">Metal-binding</keyword>
<dbReference type="Proteomes" id="UP000282926">
    <property type="component" value="Unassembled WGS sequence"/>
</dbReference>
<evidence type="ECO:0000313" key="6">
    <source>
        <dbReference type="EMBL" id="RVU48725.1"/>
    </source>
</evidence>
<evidence type="ECO:0000256" key="1">
    <source>
        <dbReference type="ARBA" id="ARBA00022723"/>
    </source>
</evidence>
<keyword evidence="7" id="KW-1185">Reference proteome</keyword>
<dbReference type="InterPro" id="IPR050884">
    <property type="entry name" value="CNP_phosphodiesterase-III"/>
</dbReference>